<reference evidence="2 3" key="1">
    <citation type="submission" date="2016-05" db="EMBL/GenBank/DDBJ databases">
        <authorList>
            <person name="Lavstsen T."/>
            <person name="Jespersen J.S."/>
        </authorList>
    </citation>
    <scope>NUCLEOTIDE SEQUENCE [LARGE SCALE GENOMIC DNA]</scope>
    <source>
        <strain evidence="2 3">KCJ1736</strain>
    </source>
</reference>
<accession>A0A176XJ96</accession>
<dbReference type="Proteomes" id="UP000077098">
    <property type="component" value="Unassembled WGS sequence"/>
</dbReference>
<gene>
    <name evidence="2" type="ORF">A7J57_19290</name>
</gene>
<feature type="compositionally biased region" description="Acidic residues" evidence="1">
    <location>
        <begin position="461"/>
        <end position="481"/>
    </location>
</feature>
<feature type="region of interest" description="Disordered" evidence="1">
    <location>
        <begin position="354"/>
        <end position="404"/>
    </location>
</feature>
<feature type="compositionally biased region" description="Polar residues" evidence="1">
    <location>
        <begin position="489"/>
        <end position="504"/>
    </location>
</feature>
<feature type="region of interest" description="Disordered" evidence="1">
    <location>
        <begin position="168"/>
        <end position="201"/>
    </location>
</feature>
<feature type="region of interest" description="Disordered" evidence="1">
    <location>
        <begin position="255"/>
        <end position="329"/>
    </location>
</feature>
<protein>
    <submittedName>
        <fullName evidence="2">Uncharacterized protein</fullName>
    </submittedName>
</protein>
<feature type="compositionally biased region" description="Low complexity" evidence="1">
    <location>
        <begin position="354"/>
        <end position="370"/>
    </location>
</feature>
<proteinExistence type="predicted"/>
<feature type="compositionally biased region" description="Polar residues" evidence="1">
    <location>
        <begin position="168"/>
        <end position="190"/>
    </location>
</feature>
<comment type="caution">
    <text evidence="2">The sequence shown here is derived from an EMBL/GenBank/DDBJ whole genome shotgun (WGS) entry which is preliminary data.</text>
</comment>
<organism evidence="2 3">
    <name type="scientific">Agrobacterium tumefaciens</name>
    <dbReference type="NCBI Taxonomy" id="358"/>
    <lineage>
        <taxon>Bacteria</taxon>
        <taxon>Pseudomonadati</taxon>
        <taxon>Pseudomonadota</taxon>
        <taxon>Alphaproteobacteria</taxon>
        <taxon>Hyphomicrobiales</taxon>
        <taxon>Rhizobiaceae</taxon>
        <taxon>Rhizobium/Agrobacterium group</taxon>
        <taxon>Agrobacterium</taxon>
        <taxon>Agrobacterium tumefaciens complex</taxon>
    </lineage>
</organism>
<evidence type="ECO:0000313" key="3">
    <source>
        <dbReference type="Proteomes" id="UP000077098"/>
    </source>
</evidence>
<evidence type="ECO:0000313" key="2">
    <source>
        <dbReference type="EMBL" id="OAE49535.1"/>
    </source>
</evidence>
<name>A0A176XJ96_AGRTU</name>
<feature type="compositionally biased region" description="Basic and acidic residues" evidence="1">
    <location>
        <begin position="304"/>
        <end position="317"/>
    </location>
</feature>
<feature type="region of interest" description="Disordered" evidence="1">
    <location>
        <begin position="435"/>
        <end position="518"/>
    </location>
</feature>
<evidence type="ECO:0000256" key="1">
    <source>
        <dbReference type="SAM" id="MobiDB-lite"/>
    </source>
</evidence>
<sequence>MLPPVPKIAAADAANGTTVLVTTRTPVKEIVPTRMGDPAPETSGSLFARAAVASLTGEFQLSRSTAVLAEALGKLMNLPRRDGEAIQTYVTRLTEALRALPASQRLALEQQVGKALQGLTLTMLAEILKQPTGPDAARLALLIELSRSKGADLAARAAVSFYQQNNAAHSETTAAPPNQPRQQTAPNQTIEPRPSFAPTAPAANAAGATKLLPMLIGPLVLSGAAVKATVAALTTPPEFRTTKQVVLAHTDEVPSSIAKPDGRANDAARPLPPQAGGGAKEMSGDNRLPNLPRIDNGETRPAVAHRELAKTDSKETRTGVIPPSGPLTKDAETINTLLLAAATGRLPLKAAVPQQALPAPQSAAQQQSDDQATEKAALATPTSHPVGDETDAAANRPEPQMSPRATLDPEARMAMLEQSASQSLLAAALAKDGTPLPIVAYPPADEDYESETPPRGGGPFSEEEAGEEAEAGAEDPDNQEDKEERIAANDTSGEQVSGSPATSDDSAENYYLKMSGML</sequence>
<dbReference type="EMBL" id="LXPS01000002">
    <property type="protein sequence ID" value="OAE49535.1"/>
    <property type="molecule type" value="Genomic_DNA"/>
</dbReference>
<dbReference type="RefSeq" id="WP_063947183.1">
    <property type="nucleotide sequence ID" value="NZ_CP072309.1"/>
</dbReference>
<dbReference type="AlphaFoldDB" id="A0A176XJ96"/>